<evidence type="ECO:0000256" key="5">
    <source>
        <dbReference type="SAM" id="Phobius"/>
    </source>
</evidence>
<feature type="transmembrane region" description="Helical" evidence="5">
    <location>
        <begin position="91"/>
        <end position="112"/>
    </location>
</feature>
<feature type="transmembrane region" description="Helical" evidence="5">
    <location>
        <begin position="282"/>
        <end position="300"/>
    </location>
</feature>
<dbReference type="GO" id="GO:0016020">
    <property type="term" value="C:membrane"/>
    <property type="evidence" value="ECO:0007669"/>
    <property type="project" value="UniProtKB-SubCell"/>
</dbReference>
<feature type="transmembrane region" description="Helical" evidence="5">
    <location>
        <begin position="173"/>
        <end position="192"/>
    </location>
</feature>
<feature type="transmembrane region" description="Helical" evidence="5">
    <location>
        <begin position="204"/>
        <end position="226"/>
    </location>
</feature>
<feature type="transmembrane region" description="Helical" evidence="5">
    <location>
        <begin position="124"/>
        <end position="142"/>
    </location>
</feature>
<dbReference type="Pfam" id="PF00916">
    <property type="entry name" value="Sulfate_transp"/>
    <property type="match status" value="2"/>
</dbReference>
<dbReference type="InterPro" id="IPR052706">
    <property type="entry name" value="Membrane-Transporter-like"/>
</dbReference>
<sequence>MTVALASIPSSVAYANIAGVSPLVGVWSSVVLGAAAPALGSQPGVISGAASVVAVPLATLVAREGTGVVLPVIALSALIELLFAACRLGRHISLVTPAVMTGFLNGLGLLLLKSQLKAFAHPPDGVVAVGLALTTAALVKLIPAFSKAVPASLAAIVATSAAAKALGLRVDTLASTCGPGTFAGGLGVLPRLAGAPPDLSLAALLRYLVPAASIAFIAALETLLAAKVVDDASPAGAAARTSPDVSIAAMAGGNALSAALGGFGGCGLIPQTVLNAQSGGRARLSAAAYSLSLAAFVVFAARLVGAVPLPCLAGVMATVGAATVQWAPTVSALRDIAAFRRLPEATALLVASVVCFRFDMAAGIVLGAVTERALRRALPRRLGGGGA</sequence>
<dbReference type="PANTHER" id="PTHR43310:SF1">
    <property type="entry name" value="SULFATE TRANSPORTER YBAR-RELATED"/>
    <property type="match status" value="1"/>
</dbReference>
<dbReference type="InterPro" id="IPR011547">
    <property type="entry name" value="SLC26A/SulP_dom"/>
</dbReference>
<reference evidence="7" key="1">
    <citation type="submission" date="2021-05" db="EMBL/GenBank/DDBJ databases">
        <title>The genome of the haptophyte Pavlova lutheri (Diacronema luteri, Pavlovales) - a model for lipid biosynthesis in eukaryotic algae.</title>
        <authorList>
            <person name="Hulatt C.J."/>
            <person name="Posewitz M.C."/>
        </authorList>
    </citation>
    <scope>NUCLEOTIDE SEQUENCE</scope>
    <source>
        <strain evidence="7">NIVA-4/92</strain>
    </source>
</reference>
<evidence type="ECO:0000256" key="1">
    <source>
        <dbReference type="ARBA" id="ARBA00004141"/>
    </source>
</evidence>
<dbReference type="Proteomes" id="UP000751190">
    <property type="component" value="Unassembled WGS sequence"/>
</dbReference>
<comment type="subcellular location">
    <subcellularLocation>
        <location evidence="1">Membrane</location>
        <topology evidence="1">Multi-pass membrane protein</topology>
    </subcellularLocation>
</comment>
<evidence type="ECO:0000313" key="8">
    <source>
        <dbReference type="Proteomes" id="UP000751190"/>
    </source>
</evidence>
<evidence type="ECO:0000256" key="4">
    <source>
        <dbReference type="ARBA" id="ARBA00023136"/>
    </source>
</evidence>
<evidence type="ECO:0000256" key="2">
    <source>
        <dbReference type="ARBA" id="ARBA00022692"/>
    </source>
</evidence>
<dbReference type="AlphaFoldDB" id="A0A8J5XEW9"/>
<dbReference type="PANTHER" id="PTHR43310">
    <property type="entry name" value="SULFATE TRANSPORTER YBAR-RELATED"/>
    <property type="match status" value="1"/>
</dbReference>
<feature type="transmembrane region" description="Helical" evidence="5">
    <location>
        <begin position="307"/>
        <end position="327"/>
    </location>
</feature>
<name>A0A8J5XEW9_DIALT</name>
<evidence type="ECO:0000259" key="6">
    <source>
        <dbReference type="Pfam" id="PF00916"/>
    </source>
</evidence>
<gene>
    <name evidence="7" type="ORF">KFE25_004649</name>
</gene>
<proteinExistence type="predicted"/>
<feature type="transmembrane region" description="Helical" evidence="5">
    <location>
        <begin position="12"/>
        <end position="36"/>
    </location>
</feature>
<evidence type="ECO:0000256" key="3">
    <source>
        <dbReference type="ARBA" id="ARBA00022989"/>
    </source>
</evidence>
<feature type="transmembrane region" description="Helical" evidence="5">
    <location>
        <begin position="347"/>
        <end position="370"/>
    </location>
</feature>
<comment type="caution">
    <text evidence="7">The sequence shown here is derived from an EMBL/GenBank/DDBJ whole genome shotgun (WGS) entry which is preliminary data.</text>
</comment>
<organism evidence="7 8">
    <name type="scientific">Diacronema lutheri</name>
    <name type="common">Unicellular marine alga</name>
    <name type="synonym">Monochrysis lutheri</name>
    <dbReference type="NCBI Taxonomy" id="2081491"/>
    <lineage>
        <taxon>Eukaryota</taxon>
        <taxon>Haptista</taxon>
        <taxon>Haptophyta</taxon>
        <taxon>Pavlovophyceae</taxon>
        <taxon>Pavlovales</taxon>
        <taxon>Pavlovaceae</taxon>
        <taxon>Diacronema</taxon>
    </lineage>
</organism>
<keyword evidence="3 5" id="KW-1133">Transmembrane helix</keyword>
<evidence type="ECO:0000313" key="7">
    <source>
        <dbReference type="EMBL" id="KAG8462673.1"/>
    </source>
</evidence>
<accession>A0A8J5XEW9</accession>
<keyword evidence="2 5" id="KW-0812">Transmembrane</keyword>
<keyword evidence="4 5" id="KW-0472">Membrane</keyword>
<dbReference type="OrthoDB" id="437143at2759"/>
<dbReference type="EMBL" id="JAGTXO010000019">
    <property type="protein sequence ID" value="KAG8462673.1"/>
    <property type="molecule type" value="Genomic_DNA"/>
</dbReference>
<feature type="domain" description="SLC26A/SulP transporter" evidence="6">
    <location>
        <begin position="141"/>
        <end position="325"/>
    </location>
</feature>
<feature type="transmembrane region" description="Helical" evidence="5">
    <location>
        <begin position="68"/>
        <end position="85"/>
    </location>
</feature>
<feature type="domain" description="SLC26A/SulP transporter" evidence="6">
    <location>
        <begin position="2"/>
        <end position="119"/>
    </location>
</feature>
<protein>
    <recommendedName>
        <fullName evidence="6">SLC26A/SulP transporter domain-containing protein</fullName>
    </recommendedName>
</protein>
<keyword evidence="8" id="KW-1185">Reference proteome</keyword>
<feature type="transmembrane region" description="Helical" evidence="5">
    <location>
        <begin position="247"/>
        <end position="270"/>
    </location>
</feature>